<keyword evidence="5 13" id="KW-0812">Transmembrane</keyword>
<name>A0A2I4PGZ3_ADELI</name>
<comment type="similarity">
    <text evidence="2">Belongs to the glutamate-gated ion channel (TC 1.A.10.1) family.</text>
</comment>
<evidence type="ECO:0000256" key="11">
    <source>
        <dbReference type="ARBA" id="ARBA00023286"/>
    </source>
</evidence>
<keyword evidence="7" id="KW-0406">Ion transport</keyword>
<keyword evidence="6 13" id="KW-1133">Transmembrane helix</keyword>
<evidence type="ECO:0000256" key="7">
    <source>
        <dbReference type="ARBA" id="ARBA00023065"/>
    </source>
</evidence>
<evidence type="ECO:0000259" key="14">
    <source>
        <dbReference type="Pfam" id="PF00060"/>
    </source>
</evidence>
<evidence type="ECO:0000256" key="10">
    <source>
        <dbReference type="ARBA" id="ARBA00023180"/>
    </source>
</evidence>
<reference evidence="16" key="1">
    <citation type="submission" date="2016-01" db="EMBL/GenBank/DDBJ databases">
        <title>Candidate chemosensory genes identified in Adelphocoris lineolatus (Goeze) (Hemiptera: Miridae) by antennal transcriptome analysis.</title>
        <authorList>
            <person name="Xiao Y."/>
        </authorList>
    </citation>
    <scope>NUCLEOTIDE SEQUENCE</scope>
</reference>
<dbReference type="InterPro" id="IPR019594">
    <property type="entry name" value="Glu/Gly-bd"/>
</dbReference>
<accession>A0A2I4PGZ3</accession>
<protein>
    <submittedName>
        <fullName evidence="16">Ionotropic receptor 75d</fullName>
    </submittedName>
</protein>
<feature type="domain" description="Ionotropic glutamate receptor C-terminal" evidence="14">
    <location>
        <begin position="296"/>
        <end position="471"/>
    </location>
</feature>
<evidence type="ECO:0000313" key="16">
    <source>
        <dbReference type="EMBL" id="APZ81415.1"/>
    </source>
</evidence>
<dbReference type="AlphaFoldDB" id="A0A2I4PGZ3"/>
<keyword evidence="8 13" id="KW-0472">Membrane</keyword>
<dbReference type="SUPFAM" id="SSF53850">
    <property type="entry name" value="Periplasmic binding protein-like II"/>
    <property type="match status" value="1"/>
</dbReference>
<dbReference type="InterPro" id="IPR001320">
    <property type="entry name" value="Iontro_rcpt_C"/>
</dbReference>
<feature type="domain" description="Ionotropic glutamate receptor L-glutamate and glycine-binding" evidence="15">
    <location>
        <begin position="204"/>
        <end position="280"/>
    </location>
</feature>
<evidence type="ECO:0000256" key="1">
    <source>
        <dbReference type="ARBA" id="ARBA00004651"/>
    </source>
</evidence>
<dbReference type="EMBL" id="KU523593">
    <property type="protein sequence ID" value="APZ81415.1"/>
    <property type="molecule type" value="mRNA"/>
</dbReference>
<keyword evidence="4" id="KW-1003">Cell membrane</keyword>
<feature type="transmembrane region" description="Helical" evidence="13">
    <location>
        <begin position="353"/>
        <end position="373"/>
    </location>
</feature>
<evidence type="ECO:0000256" key="9">
    <source>
        <dbReference type="ARBA" id="ARBA00023170"/>
    </source>
</evidence>
<evidence type="ECO:0000256" key="3">
    <source>
        <dbReference type="ARBA" id="ARBA00022448"/>
    </source>
</evidence>
<dbReference type="PANTHER" id="PTHR42643:SF33">
    <property type="entry name" value="GLUTAMATE RECEPTOR 2-LIKE PROTEIN"/>
    <property type="match status" value="1"/>
</dbReference>
<evidence type="ECO:0000259" key="15">
    <source>
        <dbReference type="Pfam" id="PF10613"/>
    </source>
</evidence>
<dbReference type="Gene3D" id="1.10.287.70">
    <property type="match status" value="1"/>
</dbReference>
<evidence type="ECO:0000256" key="12">
    <source>
        <dbReference type="ARBA" id="ARBA00023303"/>
    </source>
</evidence>
<keyword evidence="10" id="KW-0325">Glycoprotein</keyword>
<feature type="transmembrane region" description="Helical" evidence="13">
    <location>
        <begin position="297"/>
        <end position="318"/>
    </location>
</feature>
<dbReference type="Pfam" id="PF00060">
    <property type="entry name" value="Lig_chan"/>
    <property type="match status" value="1"/>
</dbReference>
<evidence type="ECO:0000256" key="5">
    <source>
        <dbReference type="ARBA" id="ARBA00022692"/>
    </source>
</evidence>
<dbReference type="Gene3D" id="3.40.190.10">
    <property type="entry name" value="Periplasmic binding protein-like II"/>
    <property type="match status" value="1"/>
</dbReference>
<comment type="subcellular location">
    <subcellularLocation>
        <location evidence="1">Cell membrane</location>
        <topology evidence="1">Multi-pass membrane protein</topology>
    </subcellularLocation>
</comment>
<sequence length="610" mass="69337">MGALLPYSLITQYFINIHVSSIIVVSCCTTSQTAQLLRHLSQRGITASWAVDNLSPLEVRRSGIVLDLSCNQSKEILHDMSSRKMFGLEMEWLLMSEGSAPEEAELPDLYILPGSSVTLSVTSPSSISFYDTYRITRRLPYKFTLLGAVARDEDVLPQWKRPSRVNYEQNLLTTVSVIHSLDIRKLTDPDVAEEDRWPAIHFPVVVNVAYQLNFKFDLRLESVHGWKFPNGSFEGMIGVMEREEVDFGASGVIMREDRRKHVDYTVDYFEFKTGIIFKQPSLSSVSNIYLLPFSRHVWAACGGLLLFVLIILCIAVSSGDAQTFTPPATFLDMVNIVLGFVCQQGSYLAPVTISGRIVVFVSSLAALFLYTSYSANIVALLQSTSSVLKTLKDLTNSHLGLKVQINEYHLGYFLEAVDEDVITLYNKKVKNQPETFVNGTRGVEFMRTGDFAFCVEFDLAYKQISKTFQEEEKCGLGEMHLFFVPRLSIPVIKRSGHREHFTQTIIWQWESGMLDRISRIWLARRPRCESTGGGYLRVGLKDFNPALKVILVGIIISIWFFLCELITDRGFKAYYRKIKHNQEKIMGDDGHLIADLCFPSWKMLFKNKRF</sequence>
<keyword evidence="9 16" id="KW-0675">Receptor</keyword>
<dbReference type="GO" id="GO:0005886">
    <property type="term" value="C:plasma membrane"/>
    <property type="evidence" value="ECO:0007669"/>
    <property type="project" value="UniProtKB-SubCell"/>
</dbReference>
<dbReference type="PANTHER" id="PTHR42643">
    <property type="entry name" value="IONOTROPIC RECEPTOR 20A-RELATED"/>
    <property type="match status" value="1"/>
</dbReference>
<evidence type="ECO:0000256" key="13">
    <source>
        <dbReference type="SAM" id="Phobius"/>
    </source>
</evidence>
<proteinExistence type="evidence at transcript level"/>
<evidence type="ECO:0000256" key="2">
    <source>
        <dbReference type="ARBA" id="ARBA00008685"/>
    </source>
</evidence>
<keyword evidence="3" id="KW-0813">Transport</keyword>
<dbReference type="Pfam" id="PF10613">
    <property type="entry name" value="Lig_chan-Glu_bd"/>
    <property type="match status" value="1"/>
</dbReference>
<dbReference type="GO" id="GO:0050906">
    <property type="term" value="P:detection of stimulus involved in sensory perception"/>
    <property type="evidence" value="ECO:0007669"/>
    <property type="project" value="UniProtKB-ARBA"/>
</dbReference>
<dbReference type="GO" id="GO:0015276">
    <property type="term" value="F:ligand-gated monoatomic ion channel activity"/>
    <property type="evidence" value="ECO:0007669"/>
    <property type="project" value="InterPro"/>
</dbReference>
<evidence type="ECO:0000256" key="8">
    <source>
        <dbReference type="ARBA" id="ARBA00023136"/>
    </source>
</evidence>
<evidence type="ECO:0000256" key="4">
    <source>
        <dbReference type="ARBA" id="ARBA00022475"/>
    </source>
</evidence>
<organism evidence="16">
    <name type="scientific">Adelphocoris lineolatus</name>
    <name type="common">Alfalfa plant bug</name>
    <dbReference type="NCBI Taxonomy" id="236346"/>
    <lineage>
        <taxon>Eukaryota</taxon>
        <taxon>Metazoa</taxon>
        <taxon>Ecdysozoa</taxon>
        <taxon>Arthropoda</taxon>
        <taxon>Hexapoda</taxon>
        <taxon>Insecta</taxon>
        <taxon>Pterygota</taxon>
        <taxon>Neoptera</taxon>
        <taxon>Paraneoptera</taxon>
        <taxon>Hemiptera</taxon>
        <taxon>Heteroptera</taxon>
        <taxon>Panheteroptera</taxon>
        <taxon>Cimicomorpha</taxon>
        <taxon>Miridae</taxon>
        <taxon>Mirini</taxon>
        <taxon>Adelphocoris</taxon>
    </lineage>
</organism>
<dbReference type="InterPro" id="IPR052192">
    <property type="entry name" value="Insect_Ionotropic_Sensory_Rcpt"/>
</dbReference>
<keyword evidence="11" id="KW-1071">Ligand-gated ion channel</keyword>
<feature type="transmembrane region" description="Helical" evidence="13">
    <location>
        <begin position="546"/>
        <end position="567"/>
    </location>
</feature>
<evidence type="ECO:0000256" key="6">
    <source>
        <dbReference type="ARBA" id="ARBA00022989"/>
    </source>
</evidence>
<keyword evidence="12" id="KW-0407">Ion channel</keyword>